<dbReference type="EMBL" id="LYXU01000002">
    <property type="protein sequence ID" value="OBS25885.1"/>
    <property type="molecule type" value="Genomic_DNA"/>
</dbReference>
<dbReference type="AlphaFoldDB" id="A0A1B8AZF3"/>
<evidence type="ECO:0000313" key="1">
    <source>
        <dbReference type="EMBL" id="OBS25885.1"/>
    </source>
</evidence>
<keyword evidence="2" id="KW-1185">Reference proteome</keyword>
<evidence type="ECO:0000313" key="2">
    <source>
        <dbReference type="Proteomes" id="UP000091967"/>
    </source>
</evidence>
<dbReference type="STRING" id="36050.A0A1B8AZF3"/>
<proteinExistence type="predicted"/>
<dbReference type="Proteomes" id="UP000091967">
    <property type="component" value="Unassembled WGS sequence"/>
</dbReference>
<protein>
    <submittedName>
        <fullName evidence="1">Uncharacterized protein</fullName>
    </submittedName>
</protein>
<accession>A0A1B8AZF3</accession>
<comment type="caution">
    <text evidence="1">The sequence shown here is derived from an EMBL/GenBank/DDBJ whole genome shotgun (WGS) entry which is preliminary data.</text>
</comment>
<name>A0A1B8AZF3_FUSPO</name>
<sequence length="180" mass="19866">MLPNIIRIEECPYRKRNPDGILLQQMGRSYADSLFNHSDLSNLDQATRAVADPSATLTTQGLQENSESTMNFGEHRAGVITAFDPRTIKLLHPTTPALFGTKSKLIKQIAALADDAPMTPSRARHSKKLQSGGEIVGLGVEHIDKLLKESKNGGLHYVFHACCSEEGLGPPLNRITFFRW</sequence>
<reference evidence="1 2" key="1">
    <citation type="submission" date="2016-06" db="EMBL/GenBank/DDBJ databases">
        <title>Living apart together: crosstalk between the core and supernumerary genomes in a fungal plant pathogen.</title>
        <authorList>
            <person name="Vanheule A."/>
            <person name="Audenaert K."/>
            <person name="Warris S."/>
            <person name="Van De Geest H."/>
            <person name="Schijlen E."/>
            <person name="Hofte M."/>
            <person name="De Saeger S."/>
            <person name="Haesaert G."/>
            <person name="Waalwijk C."/>
            <person name="Van Der Lee T."/>
        </authorList>
    </citation>
    <scope>NUCLEOTIDE SEQUENCE [LARGE SCALE GENOMIC DNA]</scope>
    <source>
        <strain evidence="1 2">2516</strain>
    </source>
</reference>
<organism evidence="1 2">
    <name type="scientific">Fusarium poae</name>
    <dbReference type="NCBI Taxonomy" id="36050"/>
    <lineage>
        <taxon>Eukaryota</taxon>
        <taxon>Fungi</taxon>
        <taxon>Dikarya</taxon>
        <taxon>Ascomycota</taxon>
        <taxon>Pezizomycotina</taxon>
        <taxon>Sordariomycetes</taxon>
        <taxon>Hypocreomycetidae</taxon>
        <taxon>Hypocreales</taxon>
        <taxon>Nectriaceae</taxon>
        <taxon>Fusarium</taxon>
    </lineage>
</organism>
<gene>
    <name evidence="1" type="ORF">FPOA_06419</name>
</gene>